<evidence type="ECO:0000313" key="5">
    <source>
        <dbReference type="Proteomes" id="UP000679220"/>
    </source>
</evidence>
<sequence length="799" mass="90642">MVYKTPAYEGFEGFPLGNGDLGGMVWSNVNGLEIQINKNDLFDQPNKEAGATLRGGARLSIDFGAPVFDWLYLDDYDGRLSLQNADVSIKSITPFMESDIRTWVSANKNVWFVEVTADSKGSRETKLRTTLERYGSRAFPGWYGGYTGNTQIGIGNSKAITIGNDIVLEECFDGLDFTVACRLIGAPVSAEKVSENRAELTTGLGGAHTVTIMIALVTSNESDAPTKEAIKLLDEAESVGVEREKLAHHDWWKSFWGKSFVKIDAGYLENLYYLRRYLMGSSSRGKYPVVFNGGLWTWNHDVRNWVTPHHWNTQQQYWGLAPQNDCELMLPYLDTYYRIMPEAEKHAKMRGADNAILWSEAHDFFGRMTFWDRGDMINNFTPASQIAGFFWEYFQYTCDTVFLEKKAYPFLKKAAEFYVQTLQWDKSKNEFFISPSQPYESPRSNKLKNTITDRNMIISTMTACISSAKILERDNKKVKEWQHIIDHLWPIPFREEEGIGEIMQLGYNQDGSVYPKKEDYGDWTNHFSANTLLVFPTNIIGIDQKGSREYNAAANVVKSHSPSKNAISPDPIVAARLGLGDVALERITNQVRRLQHFPQGLFYNIDHWYYLSLYADSVKTPDITTQRDYIYDERCKYEKGHPAKPFIQCGLEPMSICTSTINEMLLQSNGGKIRVFPAVPEGWNPAFKLRARGAFIVSSEMKEGVVKTVHIESLKGSTCKLVNPWPGQRVDVLNGNDESVVKVKQEKDGVIVFDTKALGKYIIVMKGTKPSMTNTVFKSIQNNQPKHFKEAVLGKERNF</sequence>
<reference evidence="4" key="2">
    <citation type="submission" date="2021-04" db="EMBL/GenBank/DDBJ databases">
        <authorList>
            <person name="Zhang T."/>
            <person name="Zhang Y."/>
            <person name="Lu D."/>
            <person name="Zuo D."/>
            <person name="Du Z."/>
        </authorList>
    </citation>
    <scope>NUCLEOTIDE SEQUENCE</scope>
    <source>
        <strain evidence="4">JR1</strain>
    </source>
</reference>
<dbReference type="InterPro" id="IPR008928">
    <property type="entry name" value="6-hairpin_glycosidase_sf"/>
</dbReference>
<dbReference type="InterPro" id="IPR049053">
    <property type="entry name" value="AFCA-like_C"/>
</dbReference>
<evidence type="ECO:0000313" key="4">
    <source>
        <dbReference type="EMBL" id="MBR8535851.1"/>
    </source>
</evidence>
<dbReference type="InterPro" id="IPR054363">
    <property type="entry name" value="GH95_cat"/>
</dbReference>
<dbReference type="AlphaFoldDB" id="A0A941F302"/>
<gene>
    <name evidence="4" type="ORF">KDU71_09815</name>
</gene>
<dbReference type="InterPro" id="IPR043757">
    <property type="entry name" value="DUF5703_N"/>
</dbReference>
<reference evidence="4" key="1">
    <citation type="journal article" date="2018" name="Int. J. Syst. Evol. Microbiol.">
        <title>Carboxylicivirga sediminis sp. nov., isolated from coastal sediment.</title>
        <authorList>
            <person name="Wang F.Q."/>
            <person name="Ren L.H."/>
            <person name="Zou R.J."/>
            <person name="Sun Y.Z."/>
            <person name="Liu X.J."/>
            <person name="Jiang F."/>
            <person name="Liu L.J."/>
        </authorList>
    </citation>
    <scope>NUCLEOTIDE SEQUENCE</scope>
    <source>
        <strain evidence="4">JR1</strain>
    </source>
</reference>
<proteinExistence type="predicted"/>
<evidence type="ECO:0000259" key="2">
    <source>
        <dbReference type="Pfam" id="PF21307"/>
    </source>
</evidence>
<dbReference type="InterPro" id="IPR012341">
    <property type="entry name" value="6hp_glycosidase-like_sf"/>
</dbReference>
<dbReference type="Pfam" id="PF18961">
    <property type="entry name" value="DUF5703_N"/>
    <property type="match status" value="1"/>
</dbReference>
<evidence type="ECO:0000259" key="3">
    <source>
        <dbReference type="Pfam" id="PF22124"/>
    </source>
</evidence>
<dbReference type="RefSeq" id="WP_212190266.1">
    <property type="nucleotide sequence ID" value="NZ_JAGTAR010000013.1"/>
</dbReference>
<dbReference type="Pfam" id="PF21307">
    <property type="entry name" value="Glyco_hydro_95_C"/>
    <property type="match status" value="1"/>
</dbReference>
<dbReference type="Gene3D" id="1.50.10.10">
    <property type="match status" value="1"/>
</dbReference>
<dbReference type="InterPro" id="IPR013780">
    <property type="entry name" value="Glyco_hydro_b"/>
</dbReference>
<dbReference type="SUPFAM" id="SSF48208">
    <property type="entry name" value="Six-hairpin glycosidases"/>
    <property type="match status" value="1"/>
</dbReference>
<keyword evidence="4" id="KW-0378">Hydrolase</keyword>
<protein>
    <submittedName>
        <fullName evidence="4">Glycoside hydrolase N-terminal domain-containing protein</fullName>
    </submittedName>
</protein>
<dbReference type="GO" id="GO:0004560">
    <property type="term" value="F:alpha-L-fucosidase activity"/>
    <property type="evidence" value="ECO:0007669"/>
    <property type="project" value="TreeGrafter"/>
</dbReference>
<name>A0A941F302_9BACT</name>
<dbReference type="Gene3D" id="2.60.40.1180">
    <property type="entry name" value="Golgi alpha-mannosidase II"/>
    <property type="match status" value="1"/>
</dbReference>
<comment type="caution">
    <text evidence="4">The sequence shown here is derived from an EMBL/GenBank/DDBJ whole genome shotgun (WGS) entry which is preliminary data.</text>
</comment>
<feature type="domain" description="Alpha fucosidase A-like C-terminal" evidence="2">
    <location>
        <begin position="667"/>
        <end position="763"/>
    </location>
</feature>
<feature type="domain" description="DUF5703" evidence="1">
    <location>
        <begin position="2"/>
        <end position="126"/>
    </location>
</feature>
<keyword evidence="5" id="KW-1185">Reference proteome</keyword>
<dbReference type="Proteomes" id="UP000679220">
    <property type="component" value="Unassembled WGS sequence"/>
</dbReference>
<dbReference type="GO" id="GO:0005975">
    <property type="term" value="P:carbohydrate metabolic process"/>
    <property type="evidence" value="ECO:0007669"/>
    <property type="project" value="InterPro"/>
</dbReference>
<feature type="domain" description="Glycosyl hydrolase family 95 catalytic" evidence="3">
    <location>
        <begin position="266"/>
        <end position="592"/>
    </location>
</feature>
<organism evidence="4 5">
    <name type="scientific">Carboxylicivirga sediminis</name>
    <dbReference type="NCBI Taxonomy" id="2006564"/>
    <lineage>
        <taxon>Bacteria</taxon>
        <taxon>Pseudomonadati</taxon>
        <taxon>Bacteroidota</taxon>
        <taxon>Bacteroidia</taxon>
        <taxon>Marinilabiliales</taxon>
        <taxon>Marinilabiliaceae</taxon>
        <taxon>Carboxylicivirga</taxon>
    </lineage>
</organism>
<accession>A0A941F302</accession>
<dbReference type="PANTHER" id="PTHR31084">
    <property type="entry name" value="ALPHA-L-FUCOSIDASE 2"/>
    <property type="match status" value="1"/>
</dbReference>
<dbReference type="PANTHER" id="PTHR31084:SF0">
    <property type="entry name" value="ALPHA-L-FUCOSIDASE 2"/>
    <property type="match status" value="1"/>
</dbReference>
<dbReference type="EMBL" id="JAGTAR010000013">
    <property type="protein sequence ID" value="MBR8535851.1"/>
    <property type="molecule type" value="Genomic_DNA"/>
</dbReference>
<dbReference type="Pfam" id="PF22124">
    <property type="entry name" value="Glyco_hydro_95_cat"/>
    <property type="match status" value="1"/>
</dbReference>
<evidence type="ECO:0000259" key="1">
    <source>
        <dbReference type="Pfam" id="PF18961"/>
    </source>
</evidence>